<dbReference type="AlphaFoldDB" id="A0A1M4MW78"/>
<evidence type="ECO:0000313" key="1">
    <source>
        <dbReference type="EMBL" id="SCM65894.1"/>
    </source>
</evidence>
<keyword evidence="2" id="KW-1185">Reference proteome</keyword>
<gene>
    <name evidence="1" type="primary">fic</name>
    <name evidence="1" type="ORF">KARMA_0064</name>
</gene>
<dbReference type="Proteomes" id="UP000184085">
    <property type="component" value="Unassembled WGS sequence"/>
</dbReference>
<evidence type="ECO:0000313" key="2">
    <source>
        <dbReference type="Proteomes" id="UP000184085"/>
    </source>
</evidence>
<accession>A0A1M4MW78</accession>
<reference evidence="2" key="1">
    <citation type="submission" date="2016-09" db="EMBL/GenBank/DDBJ databases">
        <authorList>
            <person name="Wibberg D."/>
        </authorList>
    </citation>
    <scope>NUCLEOTIDE SEQUENCE [LARGE SCALE GENOMIC DNA]</scope>
</reference>
<name>A0A1M4MW78_9RHOB</name>
<sequence>MNRAEVSSLSAKFTAVNFLPAWPESEHLAIQPIAVCLPYPSLRQVTIAKQVREKTFPVVQWESQPHRRLRRRRGQVSGGGELAERIACRALGSLEHDLGIAPIQSTMPKNGRNQFGCAFVIDGIRNKTTIALVQSAEVEQLCRERDLVERHFQEPFAERFQCRL</sequence>
<organism evidence="1 2">
    <name type="scientific">Donghicola eburneus</name>
    <dbReference type="NCBI Taxonomy" id="393278"/>
    <lineage>
        <taxon>Bacteria</taxon>
        <taxon>Pseudomonadati</taxon>
        <taxon>Pseudomonadota</taxon>
        <taxon>Alphaproteobacteria</taxon>
        <taxon>Rhodobacterales</taxon>
        <taxon>Roseobacteraceae</taxon>
        <taxon>Donghicola</taxon>
    </lineage>
</organism>
<dbReference type="EMBL" id="FMJB01000001">
    <property type="protein sequence ID" value="SCM65894.1"/>
    <property type="molecule type" value="Genomic_DNA"/>
</dbReference>
<protein>
    <submittedName>
        <fullName evidence="1">Filamentation induced by cAMP protein fic</fullName>
    </submittedName>
</protein>
<proteinExistence type="predicted"/>